<protein>
    <submittedName>
        <fullName evidence="2">Uncharacterized protein</fullName>
    </submittedName>
</protein>
<organism evidence="2 3">
    <name type="scientific">Paracoccidioides lutzii (strain ATCC MYA-826 / Pb01)</name>
    <name type="common">Paracoccidioides brasiliensis</name>
    <dbReference type="NCBI Taxonomy" id="502779"/>
    <lineage>
        <taxon>Eukaryota</taxon>
        <taxon>Fungi</taxon>
        <taxon>Dikarya</taxon>
        <taxon>Ascomycota</taxon>
        <taxon>Pezizomycotina</taxon>
        <taxon>Eurotiomycetes</taxon>
        <taxon>Eurotiomycetidae</taxon>
        <taxon>Onygenales</taxon>
        <taxon>Ajellomycetaceae</taxon>
        <taxon>Paracoccidioides</taxon>
    </lineage>
</organism>
<evidence type="ECO:0000256" key="1">
    <source>
        <dbReference type="SAM" id="MobiDB-lite"/>
    </source>
</evidence>
<accession>C1H8P4</accession>
<evidence type="ECO:0000313" key="2">
    <source>
        <dbReference type="EMBL" id="EEH36717.1"/>
    </source>
</evidence>
<dbReference type="OMA" id="PYGGRES"/>
<name>C1H8P4_PARBA</name>
<dbReference type="AlphaFoldDB" id="C1H8P4"/>
<dbReference type="GeneID" id="9094165"/>
<evidence type="ECO:0000313" key="3">
    <source>
        <dbReference type="Proteomes" id="UP000002059"/>
    </source>
</evidence>
<dbReference type="Proteomes" id="UP000002059">
    <property type="component" value="Partially assembled WGS sequence"/>
</dbReference>
<feature type="compositionally biased region" description="Pro residues" evidence="1">
    <location>
        <begin position="147"/>
        <end position="156"/>
    </location>
</feature>
<dbReference type="eggNOG" id="ENOG502RPY4">
    <property type="taxonomic scope" value="Eukaryota"/>
</dbReference>
<gene>
    <name evidence="2" type="ORF">PAAG_07135</name>
</gene>
<feature type="region of interest" description="Disordered" evidence="1">
    <location>
        <begin position="136"/>
        <end position="156"/>
    </location>
</feature>
<reference evidence="2 3" key="1">
    <citation type="journal article" date="2011" name="PLoS Genet.">
        <title>Comparative genomic analysis of human fungal pathogens causing paracoccidioidomycosis.</title>
        <authorList>
            <person name="Desjardins C.A."/>
            <person name="Champion M.D."/>
            <person name="Holder J.W."/>
            <person name="Muszewska A."/>
            <person name="Goldberg J."/>
            <person name="Bailao A.M."/>
            <person name="Brigido M.M."/>
            <person name="Ferreira M.E."/>
            <person name="Garcia A.M."/>
            <person name="Grynberg M."/>
            <person name="Gujja S."/>
            <person name="Heiman D.I."/>
            <person name="Henn M.R."/>
            <person name="Kodira C.D."/>
            <person name="Leon-Narvaez H."/>
            <person name="Longo L.V."/>
            <person name="Ma L.J."/>
            <person name="Malavazi I."/>
            <person name="Matsuo A.L."/>
            <person name="Morais F.V."/>
            <person name="Pereira M."/>
            <person name="Rodriguez-Brito S."/>
            <person name="Sakthikumar S."/>
            <person name="Salem-Izacc S.M."/>
            <person name="Sykes S.M."/>
            <person name="Teixeira M.M."/>
            <person name="Vallejo M.C."/>
            <person name="Walter M.E."/>
            <person name="Yandava C."/>
            <person name="Young S."/>
            <person name="Zeng Q."/>
            <person name="Zucker J."/>
            <person name="Felipe M.S."/>
            <person name="Goldman G.H."/>
            <person name="Haas B.J."/>
            <person name="McEwen J.G."/>
            <person name="Nino-Vega G."/>
            <person name="Puccia R."/>
            <person name="San-Blas G."/>
            <person name="Soares C.M."/>
            <person name="Birren B.W."/>
            <person name="Cuomo C.A."/>
        </authorList>
    </citation>
    <scope>NUCLEOTIDE SEQUENCE [LARGE SCALE GENOMIC DNA]</scope>
    <source>
        <strain evidence="3">ATCC MYA-826 / Pb01</strain>
    </source>
</reference>
<dbReference type="HOGENOM" id="CLU_1917686_0_0_1"/>
<dbReference type="KEGG" id="pbl:PAAG_07135"/>
<dbReference type="RefSeq" id="XP_002790899.1">
    <property type="nucleotide sequence ID" value="XM_002790853.1"/>
</dbReference>
<dbReference type="EMBL" id="KN294013">
    <property type="protein sequence ID" value="EEH36717.1"/>
    <property type="molecule type" value="Genomic_DNA"/>
</dbReference>
<dbReference type="VEuPathDB" id="FungiDB:PAAG_07135"/>
<dbReference type="OrthoDB" id="10395120at2759"/>
<sequence>MDLATSCYDGYNPGRRIYVSGFCTSLQSYAAIVSIPARMKATGHMNITGTRPNAFPRLIDPALEIRAAILLRGVCQPLRYGYPFHLRMASPPPSPLPYGGRESHPPLFPLHPTFSSNSLAAFVGHSLSPLRPLTKPALLSATNGPTHDPPPPPMDP</sequence>
<proteinExistence type="predicted"/>
<keyword evidence="3" id="KW-1185">Reference proteome</keyword>